<keyword evidence="8" id="KW-0472">Membrane</keyword>
<dbReference type="HOGENOM" id="CLU_007977_0_0_1"/>
<dbReference type="InterPro" id="IPR045211">
    <property type="entry name" value="TFP11/STIP/Ntr1"/>
</dbReference>
<feature type="region of interest" description="Disordered" evidence="7">
    <location>
        <begin position="396"/>
        <end position="461"/>
    </location>
</feature>
<evidence type="ECO:0000256" key="8">
    <source>
        <dbReference type="SAM" id="Phobius"/>
    </source>
</evidence>
<reference evidence="10 12" key="1">
    <citation type="journal article" date="2008" name="Genome Biol.">
        <title>The genome sequence of the model ascomycete fungus Podospora anserina.</title>
        <authorList>
            <person name="Espagne E."/>
            <person name="Lespinet O."/>
            <person name="Malagnac F."/>
            <person name="Da Silva C."/>
            <person name="Jaillon O."/>
            <person name="Porcel B.M."/>
            <person name="Couloux A."/>
            <person name="Aury J.-M."/>
            <person name="Segurens B."/>
            <person name="Poulain J."/>
            <person name="Anthouard V."/>
            <person name="Grossetete S."/>
            <person name="Khalili H."/>
            <person name="Coppin E."/>
            <person name="Dequard-Chablat M."/>
            <person name="Picard M."/>
            <person name="Contamine V."/>
            <person name="Arnaise S."/>
            <person name="Bourdais A."/>
            <person name="Berteaux-Lecellier V."/>
            <person name="Gautheret D."/>
            <person name="de Vries R.P."/>
            <person name="Battaglia E."/>
            <person name="Coutinho P.M."/>
            <person name="Danchin E.G.J."/>
            <person name="Henrissat B."/>
            <person name="El Khoury R."/>
            <person name="Sainsard-Chanet A."/>
            <person name="Boivin A."/>
            <person name="Pinan-Lucarre B."/>
            <person name="Sellem C.H."/>
            <person name="Debuchy R."/>
            <person name="Wincker P."/>
            <person name="Weissenbach J."/>
            <person name="Silar P."/>
        </authorList>
    </citation>
    <scope>NUCLEOTIDE SEQUENCE [LARGE SCALE GENOMIC DNA]</scope>
    <source>
        <strain evidence="12">S / ATCC MYA-4624 / DSM 980 / FGSC 10383</strain>
        <strain evidence="10">S mat+</strain>
    </source>
</reference>
<evidence type="ECO:0000256" key="3">
    <source>
        <dbReference type="ARBA" id="ARBA00022664"/>
    </source>
</evidence>
<feature type="domain" description="G-patch" evidence="9">
    <location>
        <begin position="357"/>
        <end position="403"/>
    </location>
</feature>
<dbReference type="STRING" id="515849.B2APH1"/>
<feature type="transmembrane region" description="Helical" evidence="8">
    <location>
        <begin position="88"/>
        <end position="105"/>
    </location>
</feature>
<dbReference type="PROSITE" id="PS50174">
    <property type="entry name" value="G_PATCH"/>
    <property type="match status" value="1"/>
</dbReference>
<dbReference type="OrthoDB" id="4822at2759"/>
<feature type="compositionally biased region" description="Basic and acidic residues" evidence="7">
    <location>
        <begin position="956"/>
        <end position="971"/>
    </location>
</feature>
<protein>
    <submittedName>
        <fullName evidence="10">Podospora anserina S mat+ genomic DNA chromosome 5, supercontig 10</fullName>
    </submittedName>
    <submittedName>
        <fullName evidence="11">Tuftelin interacting protein</fullName>
    </submittedName>
</protein>
<dbReference type="eggNOG" id="KOG2184">
    <property type="taxonomic scope" value="Eukaryota"/>
</dbReference>
<dbReference type="SMART" id="SM00443">
    <property type="entry name" value="G_patch"/>
    <property type="match status" value="1"/>
</dbReference>
<keyword evidence="8" id="KW-0812">Transmembrane</keyword>
<dbReference type="InterPro" id="IPR022159">
    <property type="entry name" value="STIP/TFIP11_N"/>
</dbReference>
<evidence type="ECO:0000313" key="11">
    <source>
        <dbReference type="EMBL" id="CDP30322.1"/>
    </source>
</evidence>
<dbReference type="PANTHER" id="PTHR23329:SF1">
    <property type="entry name" value="TUFTELIN-INTERACTING PROTEIN 11"/>
    <property type="match status" value="1"/>
</dbReference>
<feature type="compositionally biased region" description="Polar residues" evidence="7">
    <location>
        <begin position="48"/>
        <end position="63"/>
    </location>
</feature>
<evidence type="ECO:0000256" key="6">
    <source>
        <dbReference type="ARBA" id="ARBA00023242"/>
    </source>
</evidence>
<organism evidence="10">
    <name type="scientific">Podospora anserina (strain S / ATCC MYA-4624 / DSM 980 / FGSC 10383)</name>
    <name type="common">Pleurage anserina</name>
    <dbReference type="NCBI Taxonomy" id="515849"/>
    <lineage>
        <taxon>Eukaryota</taxon>
        <taxon>Fungi</taxon>
        <taxon>Dikarya</taxon>
        <taxon>Ascomycota</taxon>
        <taxon>Pezizomycotina</taxon>
        <taxon>Sordariomycetes</taxon>
        <taxon>Sordariomycetidae</taxon>
        <taxon>Sordariales</taxon>
        <taxon>Podosporaceae</taxon>
        <taxon>Podospora</taxon>
        <taxon>Podospora anserina</taxon>
    </lineage>
</organism>
<evidence type="ECO:0000256" key="7">
    <source>
        <dbReference type="SAM" id="MobiDB-lite"/>
    </source>
</evidence>
<dbReference type="Pfam" id="PF12457">
    <property type="entry name" value="TIP_N"/>
    <property type="match status" value="1"/>
</dbReference>
<dbReference type="Pfam" id="PF01585">
    <property type="entry name" value="G-patch"/>
    <property type="match status" value="1"/>
</dbReference>
<proteinExistence type="inferred from homology"/>
<keyword evidence="12" id="KW-1185">Reference proteome</keyword>
<dbReference type="InterPro" id="IPR000467">
    <property type="entry name" value="G_patch_dom"/>
</dbReference>
<dbReference type="GO" id="GO:0003676">
    <property type="term" value="F:nucleic acid binding"/>
    <property type="evidence" value="ECO:0007669"/>
    <property type="project" value="InterPro"/>
</dbReference>
<comment type="subcellular location">
    <subcellularLocation>
        <location evidence="1">Nucleus</location>
    </subcellularLocation>
</comment>
<feature type="region of interest" description="Disordered" evidence="7">
    <location>
        <begin position="39"/>
        <end position="78"/>
    </location>
</feature>
<feature type="compositionally biased region" description="Acidic residues" evidence="7">
    <location>
        <begin position="247"/>
        <end position="259"/>
    </location>
</feature>
<dbReference type="AlphaFoldDB" id="B2APH1"/>
<dbReference type="EMBL" id="CU633876">
    <property type="protein sequence ID" value="CAP65815.1"/>
    <property type="molecule type" value="Genomic_DNA"/>
</dbReference>
<gene>
    <name evidence="10" type="ORF">PODANS_5_10320</name>
</gene>
<evidence type="ECO:0000256" key="5">
    <source>
        <dbReference type="ARBA" id="ARBA00023187"/>
    </source>
</evidence>
<keyword evidence="5" id="KW-0508">mRNA splicing</keyword>
<evidence type="ECO:0000256" key="2">
    <source>
        <dbReference type="ARBA" id="ARBA00010900"/>
    </source>
</evidence>
<feature type="compositionally biased region" description="Basic and acidic residues" evidence="7">
    <location>
        <begin position="145"/>
        <end position="154"/>
    </location>
</feature>
<dbReference type="RefSeq" id="XP_001905572.1">
    <property type="nucleotide sequence ID" value="XM_001905537.1"/>
</dbReference>
<name>B2APH1_PODAN</name>
<reference evidence="10" key="2">
    <citation type="submission" date="2008-07" db="EMBL/GenBank/DDBJ databases">
        <authorList>
            <person name="Genoscope - CEA"/>
        </authorList>
    </citation>
    <scope>NUCLEOTIDE SEQUENCE</scope>
    <source>
        <strain evidence="10">S mat+</strain>
    </source>
</reference>
<keyword evidence="8" id="KW-1133">Transmembrane helix</keyword>
<dbReference type="KEGG" id="pan:PODANSg2599"/>
<comment type="similarity">
    <text evidence="2">Belongs to the TFP11/STIP family.</text>
</comment>
<evidence type="ECO:0000256" key="4">
    <source>
        <dbReference type="ARBA" id="ARBA00022728"/>
    </source>
</evidence>
<feature type="region of interest" description="Disordered" evidence="7">
    <location>
        <begin position="942"/>
        <end position="979"/>
    </location>
</feature>
<keyword evidence="6" id="KW-0539">Nucleus</keyword>
<sequence>MICFTGYDSDDDDDCGGRDKLSSALSVGLSRHQWADKIRSPDKHSARHTPQQGTANCAKSSDATGHLRPRSSMLQRATNTDYNTRQELLRFLSFFFLIFFLHLLIQDNGKMPFDPTTFTKATAADYSSSESDAEDDEYLIPSTNPHDDEFADHNPRKRRRTGREAKESAALGIFGSESEDEGPSRKWKHKPLRNKGVSFVSSSNVKPGPVDDEDDDEDKEDDKDDEYAEWDDDGKPTMMTSTATAADGDEDEDDEDEDMGGFGLGFGGGGEAAAAAQGLGWTPPTQQQKPLKSAVLKPMPFVKSKVDPSNPLGTGFVPMSARGPSLLNRDDDEPAKPRVPAASAFTKGKGGKIKTNTNSFAARMMAKMGYQEGKGLGKEGQGRNIVIEANLRPQGAGLGAVKEKTEQERQEEKRQARLRGEEVIDSEEEEKKKKAARRKKALSGGLGSGTGSGASTPKRQKPKYLTMDEIKKAAPGLNIPDAFTPILDLTGPGKKMLTTSSGLMTPTGGTAPVESAETAESRKLVRRAQNDFMAMLEEWQSLQERKAYIELQLKQERQEMEELATTLQGNQSLTSACAAASNPTESGEIDRKADLNYRLGRIISGLSDTYSSLSDQMLPQIKEELTSLVVAAIHPDFNQYRQLWEPLEEPKPSFVDGLKSIRGLLGLDQQTKKTYRRPTANPYETMMYELWYRTVTSAVREWNVREPDQLIAVLEAWDGLLPGFVRTQLLQDIIRKLEEAVQKWQPKRHSEHLPHTWIFPWLPYLPSVHLDPRSSSGLVADVKRKFRQLIDSWEFKRGVIPGLKPWKQVLRGSSSKSDQWGPLVMNHLLPGLARYLGKSFKVDPRDQEPYMKVLDRAFEWLEFVSPTMIGEVLVAEVFPMWHEALYQWLLLEDANYDEIGQWFEWWQGEVFPEEIRVLPSITAEFEKGTGLIEKALDLGDRAKDELKPPEKGPALRSERRDREHKTRKPEPLVETPVGEPPREVSFRQVMEEWCQENDLQFMPEKNVHAEGPMYKISGNDAKKSVLVWFKGNTMSVKTKTHGTVEVRRENEDEYGVLLDLVV</sequence>
<feature type="compositionally biased region" description="Basic and acidic residues" evidence="7">
    <location>
        <begin position="401"/>
        <end position="422"/>
    </location>
</feature>
<keyword evidence="4" id="KW-0747">Spliceosome</keyword>
<feature type="compositionally biased region" description="Polar residues" evidence="7">
    <location>
        <begin position="499"/>
        <end position="508"/>
    </location>
</feature>
<dbReference type="VEuPathDB" id="FungiDB:PODANS_5_10320"/>
<dbReference type="GO" id="GO:0000390">
    <property type="term" value="P:spliceosomal complex disassembly"/>
    <property type="evidence" value="ECO:0007669"/>
    <property type="project" value="InterPro"/>
</dbReference>
<reference evidence="12" key="3">
    <citation type="journal article" date="2014" name="Genetics">
        <title>Maintaining two mating types: Structure of the mating type locus and its role in heterokaryosis in Podospora anserina.</title>
        <authorList>
            <person name="Grognet P."/>
            <person name="Bidard F."/>
            <person name="Kuchly C."/>
            <person name="Tong L.C.H."/>
            <person name="Coppin E."/>
            <person name="Benkhali J.A."/>
            <person name="Couloux A."/>
            <person name="Wincker P."/>
            <person name="Debuchy R."/>
            <person name="Silar P."/>
        </authorList>
    </citation>
    <scope>GENOME REANNOTATION</scope>
    <source>
        <strain evidence="12">S / ATCC MYA-4624 / DSM 980 / FGSC 10383</strain>
    </source>
</reference>
<evidence type="ECO:0000313" key="12">
    <source>
        <dbReference type="Proteomes" id="UP000001197"/>
    </source>
</evidence>
<feature type="region of interest" description="Disordered" evidence="7">
    <location>
        <begin position="499"/>
        <end position="520"/>
    </location>
</feature>
<reference evidence="11" key="4">
    <citation type="submission" date="2015-04" db="EMBL/GenBank/DDBJ databases">
        <title>Maintaining two mating types: Structure of the mating type locus and its role in heterokaryosis in Podospora anserina.</title>
        <authorList>
            <person name="Grognet P."/>
            <person name="Bidard F."/>
            <person name="Kuchly C."/>
            <person name="Chan Ho Tong L."/>
            <person name="Coppin E."/>
            <person name="Ait Benkhali J."/>
            <person name="Couloux A."/>
            <person name="Wincker P."/>
            <person name="Debuchy R."/>
            <person name="Silar P."/>
        </authorList>
    </citation>
    <scope>NUCLEOTIDE SEQUENCE</scope>
</reference>
<evidence type="ECO:0000259" key="9">
    <source>
        <dbReference type="PROSITE" id="PS50174"/>
    </source>
</evidence>
<feature type="compositionally biased region" description="Acidic residues" evidence="7">
    <location>
        <begin position="210"/>
        <end position="232"/>
    </location>
</feature>
<dbReference type="InterPro" id="IPR022783">
    <property type="entry name" value="GCFC_dom"/>
</dbReference>
<dbReference type="EMBL" id="FO904940">
    <property type="protein sequence ID" value="CDP30322.1"/>
    <property type="molecule type" value="Genomic_DNA"/>
</dbReference>
<evidence type="ECO:0000313" key="10">
    <source>
        <dbReference type="EMBL" id="CAP65815.1"/>
    </source>
</evidence>
<feature type="region of interest" description="Disordered" evidence="7">
    <location>
        <begin position="124"/>
        <end position="352"/>
    </location>
</feature>
<keyword evidence="3" id="KW-0507">mRNA processing</keyword>
<dbReference type="GeneID" id="6189849"/>
<dbReference type="GO" id="GO:0071008">
    <property type="term" value="C:U2-type post-mRNA release spliceosomal complex"/>
    <property type="evidence" value="ECO:0007669"/>
    <property type="project" value="TreeGrafter"/>
</dbReference>
<dbReference type="Proteomes" id="UP000001197">
    <property type="component" value="Chromosome 5"/>
</dbReference>
<accession>B2APH1</accession>
<dbReference type="PANTHER" id="PTHR23329">
    <property type="entry name" value="TUFTELIN-INTERACTING PROTEIN 11-RELATED"/>
    <property type="match status" value="1"/>
</dbReference>
<evidence type="ECO:0000256" key="1">
    <source>
        <dbReference type="ARBA" id="ARBA00004123"/>
    </source>
</evidence>
<feature type="compositionally biased region" description="Gly residues" evidence="7">
    <location>
        <begin position="260"/>
        <end position="271"/>
    </location>
</feature>
<dbReference type="Pfam" id="PF07842">
    <property type="entry name" value="GCFC"/>
    <property type="match status" value="1"/>
</dbReference>